<feature type="domain" description="LicD/FKTN/FKRP nucleotidyltransferase" evidence="1">
    <location>
        <begin position="34"/>
        <end position="167"/>
    </location>
</feature>
<dbReference type="Pfam" id="PF04991">
    <property type="entry name" value="LicD"/>
    <property type="match status" value="1"/>
</dbReference>
<accession>A0A069SI34</accession>
<protein>
    <submittedName>
        <fullName evidence="2">LicD family protein</fullName>
    </submittedName>
</protein>
<dbReference type="EMBL" id="JNHM01000031">
    <property type="protein sequence ID" value="KDS53410.1"/>
    <property type="molecule type" value="Genomic_DNA"/>
</dbReference>
<gene>
    <name evidence="2" type="ORF">M099_2721</name>
</gene>
<dbReference type="PATRIC" id="fig|1339352.3.peg.2617"/>
<dbReference type="PANTHER" id="PTHR43404">
    <property type="entry name" value="LIPOPOLYSACCHARIDE CHOLINEPHOSPHOTRANSFERASE LICD"/>
    <property type="match status" value="1"/>
</dbReference>
<sequence length="265" mass="31728">MDSELRKRFNPDGSLLRRQQLRMLELLEVIDVICRKHQIPYWLSSGTLIGAARHKGFIPWDDDLDIEMLRSDYLRLLKVLPQELPDNLALQTNETDPNYIFIYGKLRDKDSHLEETNSYDRIFYYTGIYIDIFPLEKIPYCLAWIGGHMQGQIYNQLNNKNIKESTLYKRIRRIYHFNTRIGFPILRFIAKLFPGKELRHSFGTAYFKPRYTDDIFPLTEMEFEGKMFPVPRQTDAVLRKIYGDYMQLPDLENIHPHYNKLEFYK</sequence>
<dbReference type="InterPro" id="IPR007074">
    <property type="entry name" value="LicD/FKTN/FKRP_NTP_transf"/>
</dbReference>
<dbReference type="PANTHER" id="PTHR43404:SF2">
    <property type="entry name" value="LIPOPOLYSACCHARIDE CHOLINEPHOSPHOTRANSFERASE LICD"/>
    <property type="match status" value="1"/>
</dbReference>
<organism evidence="2 3">
    <name type="scientific">Phocaeicola vulgatus str. 3975 RP4</name>
    <dbReference type="NCBI Taxonomy" id="1339352"/>
    <lineage>
        <taxon>Bacteria</taxon>
        <taxon>Pseudomonadati</taxon>
        <taxon>Bacteroidota</taxon>
        <taxon>Bacteroidia</taxon>
        <taxon>Bacteroidales</taxon>
        <taxon>Bacteroidaceae</taxon>
        <taxon>Phocaeicola</taxon>
    </lineage>
</organism>
<dbReference type="GO" id="GO:0009100">
    <property type="term" value="P:glycoprotein metabolic process"/>
    <property type="evidence" value="ECO:0007669"/>
    <property type="project" value="UniProtKB-ARBA"/>
</dbReference>
<comment type="caution">
    <text evidence="2">The sequence shown here is derived from an EMBL/GenBank/DDBJ whole genome shotgun (WGS) entry which is preliminary data.</text>
</comment>
<reference evidence="2 3" key="1">
    <citation type="submission" date="2014-04" db="EMBL/GenBank/DDBJ databases">
        <authorList>
            <person name="Sears C."/>
            <person name="Carroll K."/>
            <person name="Sack B.R."/>
            <person name="Qadri F."/>
            <person name="Myers L.L."/>
            <person name="Chung G.-T."/>
            <person name="Escheverria P."/>
            <person name="Fraser C.M."/>
            <person name="Sadzewicz L."/>
            <person name="Shefchek K.A."/>
            <person name="Tallon L."/>
            <person name="Das S.P."/>
            <person name="Daugherty S."/>
            <person name="Mongodin E.F."/>
        </authorList>
    </citation>
    <scope>NUCLEOTIDE SEQUENCE [LARGE SCALE GENOMIC DNA]</scope>
    <source>
        <strain evidence="2 3">3975 RP4</strain>
    </source>
</reference>
<name>A0A069SI34_PHOVU</name>
<dbReference type="Proteomes" id="UP000027661">
    <property type="component" value="Unassembled WGS sequence"/>
</dbReference>
<evidence type="ECO:0000259" key="1">
    <source>
        <dbReference type="Pfam" id="PF04991"/>
    </source>
</evidence>
<evidence type="ECO:0000313" key="2">
    <source>
        <dbReference type="EMBL" id="KDS53410.1"/>
    </source>
</evidence>
<dbReference type="RefSeq" id="WP_008781384.1">
    <property type="nucleotide sequence ID" value="NZ_JNHM01000031.1"/>
</dbReference>
<proteinExistence type="predicted"/>
<evidence type="ECO:0000313" key="3">
    <source>
        <dbReference type="Proteomes" id="UP000027661"/>
    </source>
</evidence>
<dbReference type="AlphaFoldDB" id="A0A069SI34"/>
<dbReference type="InterPro" id="IPR052942">
    <property type="entry name" value="LPS_cholinephosphotransferase"/>
</dbReference>